<accession>A0AAE7WSL2</accession>
<organism evidence="2 3">
    <name type="scientific">Erwinia phage pEa_SNUABM_7</name>
    <dbReference type="NCBI Taxonomy" id="2866695"/>
    <lineage>
        <taxon>Viruses</taxon>
        <taxon>Duplodnaviria</taxon>
        <taxon>Heunggongvirae</taxon>
        <taxon>Uroviricota</taxon>
        <taxon>Caudoviricetes</taxon>
        <taxon>Snuvirus</taxon>
        <taxon>Snuvirus SNUABM7</taxon>
    </lineage>
</organism>
<evidence type="ECO:0000313" key="2">
    <source>
        <dbReference type="EMBL" id="QYW04998.1"/>
    </source>
</evidence>
<feature type="region of interest" description="Disordered" evidence="1">
    <location>
        <begin position="321"/>
        <end position="354"/>
    </location>
</feature>
<name>A0AAE7WSL2_9CAUD</name>
<protein>
    <submittedName>
        <fullName evidence="2">Uncharacterized protein</fullName>
    </submittedName>
</protein>
<sequence length="1003" mass="108564">MSENNQSGATRFGTEVQAGIAEAQRRANSAESGKLNKCTIIVLTSIDANQRYSYLSADEQLREELVRGKVINRLPDLLERAGGNTAADNNSAFHILHPNNGVPTSIDARIKVGEGNAVILSYTVNKAVTEMHGSLSLALFASGAEDLNDLAADFGIHAIAIVEESKAAEFIKGLEAQVEALNIVNLTSIDDSNDSLDLPVIDFAALAGNPTTVLTGAVRTFIMQSISGEVFAAIPNNGELNVKNDNVAQPADLEEDFDNNDEIVDQNGGEGEVTGEELLGYKAENLSLDQMRSALEAINYDLSEMTEEAIREAFETEQNLYLGGGDDESSEEEEDEDATDVDSDEEEEEEDEEFDAPAYLAQALAAENFSRSDLKLLVKSQDLKVMKNDTPETLVQKLLDLVQDASSDEVFELITVFVELLDEHGVECDALRATIAEDESDEDEEEDGEDEDADEDGDDEEEEDEEESDEDESETESDDEPATLFSASDVTDPLDYFQFEGGDLTHEQRAAAVQAMGSSTVGLNIVQVMKAFNQIRSQSNAIDIAADEADSALYDMLTALPYATLLSFAQEIELDVDGEESAEDLVTLLMDESTADSDTLKALAYVFETYGGLGVEADDILLMDWHEALALVIPVYASSDEVESDAEEDEDEDVIADEDSSNANLKFLKSVDVNNPVGPMLEVDMDRTLVINYTFTDGNTYRDVQDELADIGGVNYRFPFNLGKAGKANKSSAPGSLIAPAEHLIAMLDRAGTTRFLADPNTFDVGVWAESLERMLNAEIANNLYAGRIEDGADPQQAGIVVGDFIDEDEQAEVADLGLLDEDELEAYTGDHLPIASLYNAQARVRPVNVDSSYVALSTVVLNVAVPGFWCDSDVGRLVQACVNRVISLAESVEGIKVYAGFTLESAALLNNGRLYEVVGALREMDGVQSYSAADAANFSEAEDIIEVASSIDDRDLPFTVLASGLSGATFENGGDLTVLVPCSVFDEEEDESEEDESEEDEE</sequence>
<keyword evidence="3" id="KW-1185">Reference proteome</keyword>
<dbReference type="EMBL" id="MZ475896">
    <property type="protein sequence ID" value="QYW04998.1"/>
    <property type="molecule type" value="Genomic_DNA"/>
</dbReference>
<feature type="compositionally biased region" description="Acidic residues" evidence="1">
    <location>
        <begin position="325"/>
        <end position="354"/>
    </location>
</feature>
<evidence type="ECO:0000313" key="3">
    <source>
        <dbReference type="Proteomes" id="UP000827609"/>
    </source>
</evidence>
<proteinExistence type="predicted"/>
<evidence type="ECO:0000256" key="1">
    <source>
        <dbReference type="SAM" id="MobiDB-lite"/>
    </source>
</evidence>
<feature type="region of interest" description="Disordered" evidence="1">
    <location>
        <begin position="434"/>
        <end position="489"/>
    </location>
</feature>
<reference evidence="2" key="1">
    <citation type="submission" date="2021-06" db="EMBL/GenBank/DDBJ databases">
        <title>Complete genome sequence of Erwinia phage pEa_SNUABM_7.</title>
        <authorList>
            <person name="Kim S.G."/>
            <person name="Park S.C."/>
        </authorList>
    </citation>
    <scope>NUCLEOTIDE SEQUENCE</scope>
</reference>
<dbReference type="Proteomes" id="UP000827609">
    <property type="component" value="Segment"/>
</dbReference>
<feature type="compositionally biased region" description="Acidic residues" evidence="1">
    <location>
        <begin position="436"/>
        <end position="481"/>
    </location>
</feature>
<gene>
    <name evidence="2" type="ORF">pEaSNUABM7_00330</name>
</gene>